<dbReference type="PANTHER" id="PTHR24329">
    <property type="entry name" value="HOMEOBOX PROTEIN ARISTALESS"/>
    <property type="match status" value="1"/>
</dbReference>
<dbReference type="PANTHER" id="PTHR24329:SF543">
    <property type="entry name" value="FI01017P-RELATED"/>
    <property type="match status" value="1"/>
</dbReference>
<dbReference type="InterPro" id="IPR050649">
    <property type="entry name" value="Paired_Homeobox_TFs"/>
</dbReference>
<dbReference type="InterPro" id="IPR009057">
    <property type="entry name" value="Homeodomain-like_sf"/>
</dbReference>
<dbReference type="SMART" id="SM00389">
    <property type="entry name" value="HOX"/>
    <property type="match status" value="1"/>
</dbReference>
<dbReference type="EMBL" id="LWCA01002000">
    <property type="protein sequence ID" value="OAF64238.1"/>
    <property type="molecule type" value="Genomic_DNA"/>
</dbReference>
<proteinExistence type="predicted"/>
<gene>
    <name evidence="5" type="ORF">A3Q56_08061</name>
</gene>
<evidence type="ECO:0000256" key="1">
    <source>
        <dbReference type="ARBA" id="ARBA00004123"/>
    </source>
</evidence>
<dbReference type="OrthoDB" id="6159439at2759"/>
<sequence>MDLIRFDQFNIETREITKNKHGCSKLKTDRDEKIQFMKCNTPPAKRNRITFNHNQLYEMEFVFKKTHYPDIMTRQKLACLCNLSEERVQVIINIIL</sequence>
<dbReference type="Gene3D" id="1.10.10.60">
    <property type="entry name" value="Homeodomain-like"/>
    <property type="match status" value="1"/>
</dbReference>
<evidence type="ECO:0000256" key="3">
    <source>
        <dbReference type="RuleBase" id="RU000682"/>
    </source>
</evidence>
<evidence type="ECO:0000256" key="2">
    <source>
        <dbReference type="PROSITE-ProRule" id="PRU00108"/>
    </source>
</evidence>
<protein>
    <recommendedName>
        <fullName evidence="4">Homeobox domain-containing protein</fullName>
    </recommendedName>
</protein>
<dbReference type="GO" id="GO:0005634">
    <property type="term" value="C:nucleus"/>
    <property type="evidence" value="ECO:0007669"/>
    <property type="project" value="UniProtKB-SubCell"/>
</dbReference>
<keyword evidence="2 3" id="KW-0539">Nucleus</keyword>
<dbReference type="CDD" id="cd00086">
    <property type="entry name" value="homeodomain"/>
    <property type="match status" value="1"/>
</dbReference>
<dbReference type="PROSITE" id="PS50071">
    <property type="entry name" value="HOMEOBOX_2"/>
    <property type="match status" value="1"/>
</dbReference>
<feature type="DNA-binding region" description="Homeobox" evidence="2">
    <location>
        <begin position="44"/>
        <end position="91"/>
    </location>
</feature>
<reference evidence="5 6" key="1">
    <citation type="submission" date="2016-04" db="EMBL/GenBank/DDBJ databases">
        <title>The genome of Intoshia linei affirms orthonectids as highly simplified spiralians.</title>
        <authorList>
            <person name="Mikhailov K.V."/>
            <person name="Slusarev G.S."/>
            <person name="Nikitin M.A."/>
            <person name="Logacheva M.D."/>
            <person name="Penin A."/>
            <person name="Aleoshin V."/>
            <person name="Panchin Y.V."/>
        </authorList>
    </citation>
    <scope>NUCLEOTIDE SEQUENCE [LARGE SCALE GENOMIC DNA]</scope>
    <source>
        <strain evidence="5">Intl2013</strain>
        <tissue evidence="5">Whole animal</tissue>
    </source>
</reference>
<evidence type="ECO:0000313" key="6">
    <source>
        <dbReference type="Proteomes" id="UP000078046"/>
    </source>
</evidence>
<accession>A0A177AQH0</accession>
<dbReference type="GO" id="GO:0000977">
    <property type="term" value="F:RNA polymerase II transcription regulatory region sequence-specific DNA binding"/>
    <property type="evidence" value="ECO:0007669"/>
    <property type="project" value="TreeGrafter"/>
</dbReference>
<dbReference type="AlphaFoldDB" id="A0A177AQH0"/>
<dbReference type="SUPFAM" id="SSF46689">
    <property type="entry name" value="Homeodomain-like"/>
    <property type="match status" value="1"/>
</dbReference>
<evidence type="ECO:0000313" key="5">
    <source>
        <dbReference type="EMBL" id="OAF64238.1"/>
    </source>
</evidence>
<organism evidence="5 6">
    <name type="scientific">Intoshia linei</name>
    <dbReference type="NCBI Taxonomy" id="1819745"/>
    <lineage>
        <taxon>Eukaryota</taxon>
        <taxon>Metazoa</taxon>
        <taxon>Spiralia</taxon>
        <taxon>Lophotrochozoa</taxon>
        <taxon>Mesozoa</taxon>
        <taxon>Orthonectida</taxon>
        <taxon>Rhopaluridae</taxon>
        <taxon>Intoshia</taxon>
    </lineage>
</organism>
<dbReference type="Pfam" id="PF00046">
    <property type="entry name" value="Homeodomain"/>
    <property type="match status" value="1"/>
</dbReference>
<comment type="subcellular location">
    <subcellularLocation>
        <location evidence="1 2 3">Nucleus</location>
    </subcellularLocation>
</comment>
<dbReference type="GO" id="GO:0000981">
    <property type="term" value="F:DNA-binding transcription factor activity, RNA polymerase II-specific"/>
    <property type="evidence" value="ECO:0007669"/>
    <property type="project" value="TreeGrafter"/>
</dbReference>
<dbReference type="InterPro" id="IPR001356">
    <property type="entry name" value="HD"/>
</dbReference>
<keyword evidence="6" id="KW-1185">Reference proteome</keyword>
<feature type="domain" description="Homeobox" evidence="4">
    <location>
        <begin position="42"/>
        <end position="90"/>
    </location>
</feature>
<keyword evidence="2 3" id="KW-0371">Homeobox</keyword>
<dbReference type="Proteomes" id="UP000078046">
    <property type="component" value="Unassembled WGS sequence"/>
</dbReference>
<name>A0A177AQH0_9BILA</name>
<evidence type="ECO:0000259" key="4">
    <source>
        <dbReference type="PROSITE" id="PS50071"/>
    </source>
</evidence>
<keyword evidence="2 3" id="KW-0238">DNA-binding</keyword>
<comment type="caution">
    <text evidence="5">The sequence shown here is derived from an EMBL/GenBank/DDBJ whole genome shotgun (WGS) entry which is preliminary data.</text>
</comment>